<name>A0A1H8TFY0_9RHOB</name>
<keyword evidence="2" id="KW-1185">Reference proteome</keyword>
<evidence type="ECO:0000313" key="1">
    <source>
        <dbReference type="EMBL" id="SEO89398.1"/>
    </source>
</evidence>
<sequence length="115" mass="12384">MMAATHDERRAAKPRLTDIDLYAWIAQAEAGDALIYHCGFLVVDADIAISTLPADQRKVLRGVADAAFRAAEQGLVHLVQERLGTDRFAYIAIARPRPKAAAASLSSLLLEAQAA</sequence>
<evidence type="ECO:0000313" key="2">
    <source>
        <dbReference type="Proteomes" id="UP000198893"/>
    </source>
</evidence>
<dbReference type="STRING" id="569882.SAMN04490248_11551"/>
<dbReference type="Proteomes" id="UP000198893">
    <property type="component" value="Unassembled WGS sequence"/>
</dbReference>
<dbReference type="OrthoDB" id="7272004at2"/>
<accession>A0A1H8TFY0</accession>
<reference evidence="1 2" key="1">
    <citation type="submission" date="2016-10" db="EMBL/GenBank/DDBJ databases">
        <authorList>
            <person name="de Groot N.N."/>
        </authorList>
    </citation>
    <scope>NUCLEOTIDE SEQUENCE [LARGE SCALE GENOMIC DNA]</scope>
    <source>
        <strain evidence="1 2">DSM 27842</strain>
    </source>
</reference>
<organism evidence="1 2">
    <name type="scientific">Salinihabitans flavidus</name>
    <dbReference type="NCBI Taxonomy" id="569882"/>
    <lineage>
        <taxon>Bacteria</taxon>
        <taxon>Pseudomonadati</taxon>
        <taxon>Pseudomonadota</taxon>
        <taxon>Alphaproteobacteria</taxon>
        <taxon>Rhodobacterales</taxon>
        <taxon>Roseobacteraceae</taxon>
        <taxon>Salinihabitans</taxon>
    </lineage>
</organism>
<dbReference type="EMBL" id="FODS01000015">
    <property type="protein sequence ID" value="SEO89398.1"/>
    <property type="molecule type" value="Genomic_DNA"/>
</dbReference>
<dbReference type="AlphaFoldDB" id="A0A1H8TFY0"/>
<gene>
    <name evidence="1" type="ORF">SAMN04490248_11551</name>
</gene>
<proteinExistence type="predicted"/>
<protein>
    <submittedName>
        <fullName evidence="1">Uncharacterized protein</fullName>
    </submittedName>
</protein>